<protein>
    <submittedName>
        <fullName evidence="1">Translation initiation factor IF-2 subunit beta</fullName>
    </submittedName>
</protein>
<dbReference type="EMBL" id="PQXF01000018">
    <property type="protein sequence ID" value="PXF60248.1"/>
    <property type="molecule type" value="Genomic_DNA"/>
</dbReference>
<comment type="caution">
    <text evidence="1">The sequence shown here is derived from an EMBL/GenBank/DDBJ whole genome shotgun (WGS) entry which is preliminary data.</text>
</comment>
<name>A0AC61L215_9EURY</name>
<evidence type="ECO:0000313" key="2">
    <source>
        <dbReference type="Proteomes" id="UP000248329"/>
    </source>
</evidence>
<evidence type="ECO:0000313" key="1">
    <source>
        <dbReference type="EMBL" id="PXF60248.1"/>
    </source>
</evidence>
<keyword evidence="1" id="KW-0396">Initiation factor</keyword>
<gene>
    <name evidence="1" type="ORF">C4B59_09840</name>
</gene>
<reference evidence="1" key="1">
    <citation type="submission" date="2018-01" db="EMBL/GenBank/DDBJ databases">
        <authorList>
            <person name="Krukenberg V."/>
        </authorList>
    </citation>
    <scope>NUCLEOTIDE SEQUENCE</scope>
    <source>
        <strain evidence="1">E20ANME2</strain>
    </source>
</reference>
<dbReference type="Proteomes" id="UP000248329">
    <property type="component" value="Unassembled WGS sequence"/>
</dbReference>
<accession>A0AC61L215</accession>
<proteinExistence type="predicted"/>
<keyword evidence="1" id="KW-0648">Protein biosynthesis</keyword>
<organism evidence="1 2">
    <name type="scientific">Candidatus Methanogaster sp</name>
    <dbReference type="NCBI Taxonomy" id="3386292"/>
    <lineage>
        <taxon>Archaea</taxon>
        <taxon>Methanobacteriati</taxon>
        <taxon>Methanobacteriota</taxon>
        <taxon>Stenosarchaea group</taxon>
        <taxon>Methanomicrobia</taxon>
        <taxon>Methanosarcinales</taxon>
        <taxon>ANME-2 cluster</taxon>
        <taxon>Candidatus Methanogasteraceae</taxon>
        <taxon>Candidatus Methanogaster</taxon>
    </lineage>
</organism>
<sequence length="207" mass="23259">MTDYAGNLDRAFEQMPDYLTTDVRFSVPGVDVIIEGKTTVLRNFLEITDTINRDPTHLLKYLLRELGTAGKFDGTRVIFQGKFTTETIQSQIQAYVDEFVICSECGRPDTTLVRSDRVLTLKCDACGAHRPIRKRKVREVQAKEPIEEGGVYDVKITGVGRKGDGFTQIDKYTIYVPKTIKGEIVSIKIKSISGTLAFAELLERKSE</sequence>